<evidence type="ECO:0000256" key="2">
    <source>
        <dbReference type="ARBA" id="ARBA00022475"/>
    </source>
</evidence>
<dbReference type="InterPro" id="IPR018076">
    <property type="entry name" value="T2SS_GspF_dom"/>
</dbReference>
<reference evidence="9 10" key="1">
    <citation type="journal article" date="2006" name="PLoS Genet.">
        <title>Secrets of soil survival revealed by the genome sequence of Arthrobacter aurescens TC1.</title>
        <authorList>
            <person name="Mongodin E.F."/>
            <person name="Shapir N."/>
            <person name="Daugherty S.C."/>
            <person name="DeBoy R.T."/>
            <person name="Emerson J.B."/>
            <person name="Shvartzbeyn A."/>
            <person name="Radune D."/>
            <person name="Vamathevan J."/>
            <person name="Riggs F."/>
            <person name="Grinberg V."/>
            <person name="Khouri H."/>
            <person name="Wackett L.P."/>
            <person name="Nelson K.E."/>
            <person name="Sadowsky M.J."/>
        </authorList>
    </citation>
    <scope>NUCLEOTIDE SEQUENCE [LARGE SCALE GENOMIC DNA]</scope>
    <source>
        <strain evidence="9 10">TC1</strain>
    </source>
</reference>
<dbReference type="KEGG" id="aau:AAur_3345"/>
<keyword evidence="5 7" id="KW-0472">Membrane</keyword>
<organism evidence="9 10">
    <name type="scientific">Paenarthrobacter aurescens (strain TC1)</name>
    <dbReference type="NCBI Taxonomy" id="290340"/>
    <lineage>
        <taxon>Bacteria</taxon>
        <taxon>Bacillati</taxon>
        <taxon>Actinomycetota</taxon>
        <taxon>Actinomycetes</taxon>
        <taxon>Micrococcales</taxon>
        <taxon>Micrococcaceae</taxon>
        <taxon>Paenarthrobacter</taxon>
    </lineage>
</organism>
<feature type="region of interest" description="Disordered" evidence="6">
    <location>
        <begin position="1"/>
        <end position="38"/>
    </location>
</feature>
<dbReference type="PANTHER" id="PTHR35007">
    <property type="entry name" value="INTEGRAL MEMBRANE PROTEIN-RELATED"/>
    <property type="match status" value="1"/>
</dbReference>
<evidence type="ECO:0000259" key="8">
    <source>
        <dbReference type="Pfam" id="PF00482"/>
    </source>
</evidence>
<comment type="subcellular location">
    <subcellularLocation>
        <location evidence="1">Cell membrane</location>
        <topology evidence="1">Multi-pass membrane protein</topology>
    </subcellularLocation>
</comment>
<dbReference type="eggNOG" id="COG2064">
    <property type="taxonomic scope" value="Bacteria"/>
</dbReference>
<protein>
    <submittedName>
        <fullName evidence="9">Bacterial type II secretion system protein F domain</fullName>
    </submittedName>
</protein>
<evidence type="ECO:0000256" key="3">
    <source>
        <dbReference type="ARBA" id="ARBA00022692"/>
    </source>
</evidence>
<evidence type="ECO:0000256" key="6">
    <source>
        <dbReference type="SAM" id="MobiDB-lite"/>
    </source>
</evidence>
<evidence type="ECO:0000313" key="9">
    <source>
        <dbReference type="EMBL" id="ABM09077.1"/>
    </source>
</evidence>
<evidence type="ECO:0000256" key="7">
    <source>
        <dbReference type="SAM" id="Phobius"/>
    </source>
</evidence>
<dbReference type="Pfam" id="PF00482">
    <property type="entry name" value="T2SSF"/>
    <property type="match status" value="1"/>
</dbReference>
<proteinExistence type="predicted"/>
<evidence type="ECO:0000313" key="10">
    <source>
        <dbReference type="Proteomes" id="UP000000637"/>
    </source>
</evidence>
<evidence type="ECO:0000256" key="1">
    <source>
        <dbReference type="ARBA" id="ARBA00004651"/>
    </source>
</evidence>
<dbReference type="GO" id="GO:0005886">
    <property type="term" value="C:plasma membrane"/>
    <property type="evidence" value="ECO:0007669"/>
    <property type="project" value="UniProtKB-SubCell"/>
</dbReference>
<feature type="transmembrane region" description="Helical" evidence="7">
    <location>
        <begin position="236"/>
        <end position="256"/>
    </location>
</feature>
<dbReference type="STRING" id="290340.AAur_3345"/>
<dbReference type="PANTHER" id="PTHR35007:SF3">
    <property type="entry name" value="POSSIBLE CONSERVED ALANINE RICH MEMBRANE PROTEIN"/>
    <property type="match status" value="1"/>
</dbReference>
<keyword evidence="2" id="KW-1003">Cell membrane</keyword>
<feature type="transmembrane region" description="Helical" evidence="7">
    <location>
        <begin position="111"/>
        <end position="129"/>
    </location>
</feature>
<sequence>MLGHRRDQRLSVGRCPHPIRSPTGSRRRLRGCSSDGARRSQGYCSAVVVAPGIRARTGDGLGRGPFGDLAEQLPGCRHVRGRTPPDSGGPDLVLAAGCFCCWRPLMSGAPVLLMIAVMALAAILTFAPPSRMRARLQPLHPRTRDAEPLHEPSGSTPDVVTDGLRDTAMMLELVASMLDAGAGIGRALELIAKCASPPIRQSLRPVVAALAIGADWETAWRTPTRQPPEVVRLKDALAFAALTGAPSASILYAQAARERREQFRAAEKRAAALGVKLVVPLGLCSLPAFICLGIVPVLIAMLPSG</sequence>
<keyword evidence="4 7" id="KW-1133">Transmembrane helix</keyword>
<dbReference type="Proteomes" id="UP000000637">
    <property type="component" value="Chromosome"/>
</dbReference>
<evidence type="ECO:0000256" key="5">
    <source>
        <dbReference type="ARBA" id="ARBA00023136"/>
    </source>
</evidence>
<dbReference type="HOGENOM" id="CLU_064089_2_0_11"/>
<feature type="domain" description="Type II secretion system protein GspF" evidence="8">
    <location>
        <begin position="171"/>
        <end position="291"/>
    </location>
</feature>
<evidence type="ECO:0000256" key="4">
    <source>
        <dbReference type="ARBA" id="ARBA00022989"/>
    </source>
</evidence>
<name>A1R9X9_PAEAT</name>
<gene>
    <name evidence="9" type="ordered locus">AAur_3345</name>
</gene>
<keyword evidence="3 7" id="KW-0812">Transmembrane</keyword>
<keyword evidence="10" id="KW-1185">Reference proteome</keyword>
<dbReference type="AlphaFoldDB" id="A1R9X9"/>
<dbReference type="EMBL" id="CP000474">
    <property type="protein sequence ID" value="ABM09077.1"/>
    <property type="molecule type" value="Genomic_DNA"/>
</dbReference>
<accession>A1R9X9</accession>
<feature type="transmembrane region" description="Helical" evidence="7">
    <location>
        <begin position="277"/>
        <end position="302"/>
    </location>
</feature>